<keyword evidence="5 6" id="KW-0949">S-adenosyl-L-methionine</keyword>
<reference evidence="8" key="1">
    <citation type="submission" date="2016-11" db="EMBL/GenBank/DDBJ databases">
        <authorList>
            <person name="Varghese N."/>
            <person name="Submissions S."/>
        </authorList>
    </citation>
    <scope>NUCLEOTIDE SEQUENCE [LARGE SCALE GENOMIC DNA]</scope>
    <source>
        <strain evidence="8">DSM 16057</strain>
    </source>
</reference>
<dbReference type="GO" id="GO:0016279">
    <property type="term" value="F:protein-lysine N-methyltransferase activity"/>
    <property type="evidence" value="ECO:0007669"/>
    <property type="project" value="RHEA"/>
</dbReference>
<comment type="catalytic activity">
    <reaction evidence="6">
        <text>L-lysyl-[protein] + 3 S-adenosyl-L-methionine = N(6),N(6),N(6)-trimethyl-L-lysyl-[protein] + 3 S-adenosyl-L-homocysteine + 3 H(+)</text>
        <dbReference type="Rhea" id="RHEA:54192"/>
        <dbReference type="Rhea" id="RHEA-COMP:9752"/>
        <dbReference type="Rhea" id="RHEA-COMP:13826"/>
        <dbReference type="ChEBI" id="CHEBI:15378"/>
        <dbReference type="ChEBI" id="CHEBI:29969"/>
        <dbReference type="ChEBI" id="CHEBI:57856"/>
        <dbReference type="ChEBI" id="CHEBI:59789"/>
        <dbReference type="ChEBI" id="CHEBI:61961"/>
    </reaction>
</comment>
<feature type="binding site" evidence="6">
    <location>
        <position position="241"/>
    </location>
    <ligand>
        <name>S-adenosyl-L-methionine</name>
        <dbReference type="ChEBI" id="CHEBI:59789"/>
    </ligand>
</feature>
<dbReference type="EMBL" id="FQZM01000003">
    <property type="protein sequence ID" value="SHI33627.1"/>
    <property type="molecule type" value="Genomic_DNA"/>
</dbReference>
<feature type="binding site" evidence="6">
    <location>
        <position position="155"/>
    </location>
    <ligand>
        <name>S-adenosyl-L-methionine</name>
        <dbReference type="ChEBI" id="CHEBI:59789"/>
    </ligand>
</feature>
<comment type="subcellular location">
    <subcellularLocation>
        <location evidence="6">Cytoplasm</location>
    </subcellularLocation>
</comment>
<dbReference type="PIRSF" id="PIRSF000401">
    <property type="entry name" value="RPL11_MTase"/>
    <property type="match status" value="1"/>
</dbReference>
<gene>
    <name evidence="6" type="primary">prmA</name>
    <name evidence="7" type="ORF">SAMN02745219_00081</name>
</gene>
<dbReference type="GO" id="GO:0005737">
    <property type="term" value="C:cytoplasm"/>
    <property type="evidence" value="ECO:0007669"/>
    <property type="project" value="UniProtKB-SubCell"/>
</dbReference>
<evidence type="ECO:0000256" key="2">
    <source>
        <dbReference type="ARBA" id="ARBA00022490"/>
    </source>
</evidence>
<dbReference type="InterPro" id="IPR004498">
    <property type="entry name" value="Ribosomal_PrmA_MeTrfase"/>
</dbReference>
<dbReference type="Proteomes" id="UP000184529">
    <property type="component" value="Unassembled WGS sequence"/>
</dbReference>
<sequence>MQWLEIAVTTPDEWVEAVSNMFIELGTGGVAIEDPALFSLYLQGPQEEVALDPLSLPREPVVKAYLPVDENLDARLAALKERLATLAGETTFTLNTKKMKEEDWAGSWKAYYKPVSVGRKLVVKPAWEEYRALPGQVVIEIDPGMAFGCGTHPSTRLCLSLLEDVLAGGEVVVDVGTGSGILAIAAALLGASRVMAVDNDPVAVAAARQNVEQNRVQDLVEVMCGDLLAGMEGPVDVVVANIVADVIVRLALQARKILKPAGLFIASGIIRGREQDVVGALHSHGFEIIDRRCSGEWHALLARGGCRP</sequence>
<organism evidence="7 8">
    <name type="scientific">Desulfofundulus thermosubterraneus DSM 16057</name>
    <dbReference type="NCBI Taxonomy" id="1121432"/>
    <lineage>
        <taxon>Bacteria</taxon>
        <taxon>Bacillati</taxon>
        <taxon>Bacillota</taxon>
        <taxon>Clostridia</taxon>
        <taxon>Eubacteriales</taxon>
        <taxon>Peptococcaceae</taxon>
        <taxon>Desulfofundulus</taxon>
    </lineage>
</organism>
<keyword evidence="2 6" id="KW-0963">Cytoplasm</keyword>
<dbReference type="PANTHER" id="PTHR43648:SF1">
    <property type="entry name" value="ELECTRON TRANSFER FLAVOPROTEIN BETA SUBUNIT LYSINE METHYLTRANSFERASE"/>
    <property type="match status" value="1"/>
</dbReference>
<dbReference type="PANTHER" id="PTHR43648">
    <property type="entry name" value="ELECTRON TRANSFER FLAVOPROTEIN BETA SUBUNIT LYSINE METHYLTRANSFERASE"/>
    <property type="match status" value="1"/>
</dbReference>
<dbReference type="SUPFAM" id="SSF53335">
    <property type="entry name" value="S-adenosyl-L-methionine-dependent methyltransferases"/>
    <property type="match status" value="1"/>
</dbReference>
<protein>
    <recommendedName>
        <fullName evidence="6">Ribosomal protein L11 methyltransferase</fullName>
        <shortName evidence="6">L11 Mtase</shortName>
        <ecNumber evidence="6">2.1.1.-</ecNumber>
    </recommendedName>
</protein>
<dbReference type="EC" id="2.1.1.-" evidence="6"/>
<evidence type="ECO:0000256" key="4">
    <source>
        <dbReference type="ARBA" id="ARBA00022679"/>
    </source>
</evidence>
<accession>A0A1M6AB36</accession>
<dbReference type="STRING" id="1121432.SAMN02745219_00081"/>
<dbReference type="CDD" id="cd02440">
    <property type="entry name" value="AdoMet_MTases"/>
    <property type="match status" value="1"/>
</dbReference>
<keyword evidence="7" id="KW-0687">Ribonucleoprotein</keyword>
<evidence type="ECO:0000256" key="6">
    <source>
        <dbReference type="HAMAP-Rule" id="MF_00735"/>
    </source>
</evidence>
<name>A0A1M6AB36_9FIRM</name>
<dbReference type="NCBIfam" id="TIGR00406">
    <property type="entry name" value="prmA"/>
    <property type="match status" value="1"/>
</dbReference>
<dbReference type="Pfam" id="PF06325">
    <property type="entry name" value="PrmA"/>
    <property type="match status" value="1"/>
</dbReference>
<comment type="function">
    <text evidence="6">Methylates ribosomal protein L11.</text>
</comment>
<keyword evidence="4 6" id="KW-0808">Transferase</keyword>
<dbReference type="InterPro" id="IPR050078">
    <property type="entry name" value="Ribosomal_L11_MeTrfase_PrmA"/>
</dbReference>
<dbReference type="OrthoDB" id="9785995at2"/>
<evidence type="ECO:0000256" key="1">
    <source>
        <dbReference type="ARBA" id="ARBA00009741"/>
    </source>
</evidence>
<dbReference type="HAMAP" id="MF_00735">
    <property type="entry name" value="Methyltr_PrmA"/>
    <property type="match status" value="1"/>
</dbReference>
<dbReference type="RefSeq" id="WP_072866790.1">
    <property type="nucleotide sequence ID" value="NZ_FQZM01000003.1"/>
</dbReference>
<keyword evidence="3 6" id="KW-0489">Methyltransferase</keyword>
<keyword evidence="7" id="KW-0689">Ribosomal protein</keyword>
<dbReference type="GO" id="GO:0005840">
    <property type="term" value="C:ribosome"/>
    <property type="evidence" value="ECO:0007669"/>
    <property type="project" value="UniProtKB-KW"/>
</dbReference>
<dbReference type="Gene3D" id="3.40.50.150">
    <property type="entry name" value="Vaccinia Virus protein VP39"/>
    <property type="match status" value="1"/>
</dbReference>
<comment type="similarity">
    <text evidence="1 6">Belongs to the methyltransferase superfamily. PrmA family.</text>
</comment>
<dbReference type="GO" id="GO:0032259">
    <property type="term" value="P:methylation"/>
    <property type="evidence" value="ECO:0007669"/>
    <property type="project" value="UniProtKB-KW"/>
</dbReference>
<evidence type="ECO:0000313" key="8">
    <source>
        <dbReference type="Proteomes" id="UP000184529"/>
    </source>
</evidence>
<proteinExistence type="inferred from homology"/>
<feature type="binding site" evidence="6">
    <location>
        <position position="198"/>
    </location>
    <ligand>
        <name>S-adenosyl-L-methionine</name>
        <dbReference type="ChEBI" id="CHEBI:59789"/>
    </ligand>
</feature>
<dbReference type="AlphaFoldDB" id="A0A1M6AB36"/>
<feature type="binding site" evidence="6">
    <location>
        <position position="176"/>
    </location>
    <ligand>
        <name>S-adenosyl-L-methionine</name>
        <dbReference type="ChEBI" id="CHEBI:59789"/>
    </ligand>
</feature>
<evidence type="ECO:0000256" key="5">
    <source>
        <dbReference type="ARBA" id="ARBA00022691"/>
    </source>
</evidence>
<evidence type="ECO:0000256" key="3">
    <source>
        <dbReference type="ARBA" id="ARBA00022603"/>
    </source>
</evidence>
<keyword evidence="8" id="KW-1185">Reference proteome</keyword>
<dbReference type="InterPro" id="IPR029063">
    <property type="entry name" value="SAM-dependent_MTases_sf"/>
</dbReference>
<evidence type="ECO:0000313" key="7">
    <source>
        <dbReference type="EMBL" id="SHI33627.1"/>
    </source>
</evidence>